<dbReference type="PROSITE" id="PS50022">
    <property type="entry name" value="FA58C_3"/>
    <property type="match status" value="1"/>
</dbReference>
<dbReference type="FunCoup" id="A0A1S3J4Y5">
    <property type="interactions" value="22"/>
</dbReference>
<dbReference type="InterPro" id="IPR008979">
    <property type="entry name" value="Galactose-bd-like_sf"/>
</dbReference>
<keyword evidence="4" id="KW-0539">Nucleus</keyword>
<evidence type="ECO:0000256" key="1">
    <source>
        <dbReference type="ARBA" id="ARBA00004123"/>
    </source>
</evidence>
<dbReference type="OMA" id="DVFTHEL"/>
<organism evidence="6 7">
    <name type="scientific">Lingula anatina</name>
    <name type="common">Brachiopod</name>
    <name type="synonym">Lingula unguis</name>
    <dbReference type="NCBI Taxonomy" id="7574"/>
    <lineage>
        <taxon>Eukaryota</taxon>
        <taxon>Metazoa</taxon>
        <taxon>Spiralia</taxon>
        <taxon>Lophotrochozoa</taxon>
        <taxon>Brachiopoda</taxon>
        <taxon>Linguliformea</taxon>
        <taxon>Lingulata</taxon>
        <taxon>Lingulida</taxon>
        <taxon>Linguloidea</taxon>
        <taxon>Lingulidae</taxon>
        <taxon>Lingula</taxon>
    </lineage>
</organism>
<evidence type="ECO:0000256" key="4">
    <source>
        <dbReference type="ARBA" id="ARBA00023242"/>
    </source>
</evidence>
<comment type="subcellular location">
    <subcellularLocation>
        <location evidence="1">Nucleus</location>
    </subcellularLocation>
</comment>
<evidence type="ECO:0000256" key="3">
    <source>
        <dbReference type="ARBA" id="ARBA00019956"/>
    </source>
</evidence>
<gene>
    <name evidence="7" type="primary">LOC106170251</name>
</gene>
<dbReference type="KEGG" id="lak:106170251"/>
<evidence type="ECO:0000313" key="6">
    <source>
        <dbReference type="Proteomes" id="UP000085678"/>
    </source>
</evidence>
<protein>
    <recommendedName>
        <fullName evidence="3">Nuclear receptor 2C2-associated protein</fullName>
    </recommendedName>
</protein>
<dbReference type="InParanoid" id="A0A1S3J4Y5"/>
<name>A0A1S3J4Y5_LINAN</name>
<evidence type="ECO:0000259" key="5">
    <source>
        <dbReference type="PROSITE" id="PS50022"/>
    </source>
</evidence>
<dbReference type="Pfam" id="PF00754">
    <property type="entry name" value="F5_F8_type_C"/>
    <property type="match status" value="1"/>
</dbReference>
<dbReference type="InterPro" id="IPR000421">
    <property type="entry name" value="FA58C"/>
</dbReference>
<sequence>MSASILKSLANYRVSSVLNRDVKQFGKKFLLDGDDETCWNSDQGSPQWVLLEFSKQVVIEELHIQFQGGFAGKECHVQVASIESDEFTELTKIFPEDSNKLQVFTLTPAPPVSKLRIVFTSSTDFYGRITIYKLDVIGRTGSHD</sequence>
<dbReference type="AlphaFoldDB" id="A0A1S3J4Y5"/>
<dbReference type="Proteomes" id="UP000085678">
    <property type="component" value="Unplaced"/>
</dbReference>
<keyword evidence="6" id="KW-1185">Reference proteome</keyword>
<dbReference type="SUPFAM" id="SSF49785">
    <property type="entry name" value="Galactose-binding domain-like"/>
    <property type="match status" value="1"/>
</dbReference>
<reference evidence="7" key="1">
    <citation type="submission" date="2025-08" db="UniProtKB">
        <authorList>
            <consortium name="RefSeq"/>
        </authorList>
    </citation>
    <scope>IDENTIFICATION</scope>
    <source>
        <tissue evidence="7">Gonads</tissue>
    </source>
</reference>
<dbReference type="FunFam" id="2.60.120.260:FF:000070">
    <property type="entry name" value="Nuclear receptor 2C2-associated protein"/>
    <property type="match status" value="1"/>
</dbReference>
<evidence type="ECO:0000256" key="2">
    <source>
        <dbReference type="ARBA" id="ARBA00009556"/>
    </source>
</evidence>
<accession>A0A1S3J4Y5</accession>
<dbReference type="Gene3D" id="2.60.120.260">
    <property type="entry name" value="Galactose-binding domain-like"/>
    <property type="match status" value="1"/>
</dbReference>
<dbReference type="RefSeq" id="XP_013405497.1">
    <property type="nucleotide sequence ID" value="XM_013550043.2"/>
</dbReference>
<feature type="domain" description="F5/8 type C" evidence="5">
    <location>
        <begin position="1"/>
        <end position="139"/>
    </location>
</feature>
<evidence type="ECO:0000313" key="7">
    <source>
        <dbReference type="RefSeq" id="XP_013405497.1"/>
    </source>
</evidence>
<dbReference type="OrthoDB" id="10052260at2759"/>
<dbReference type="STRING" id="7574.A0A1S3J4Y5"/>
<dbReference type="GO" id="GO:0005634">
    <property type="term" value="C:nucleus"/>
    <property type="evidence" value="ECO:0007669"/>
    <property type="project" value="UniProtKB-SubCell"/>
</dbReference>
<dbReference type="GeneID" id="106170251"/>
<keyword evidence="7" id="KW-0675">Receptor</keyword>
<proteinExistence type="inferred from homology"/>
<comment type="similarity">
    <text evidence="2">Belongs to the NR2C2AP family.</text>
</comment>